<dbReference type="GO" id="GO:0005905">
    <property type="term" value="C:clathrin-coated pit"/>
    <property type="evidence" value="ECO:0007669"/>
    <property type="project" value="UniProtKB-SubCell"/>
</dbReference>
<comment type="cofactor">
    <cofactor evidence="1">
        <name>Mo-molybdopterin</name>
        <dbReference type="ChEBI" id="CHEBI:71302"/>
    </cofactor>
</comment>
<dbReference type="FunFam" id="3.30.365.10:FF:000004">
    <property type="entry name" value="Xanthine dehydrogenase oxidase"/>
    <property type="match status" value="1"/>
</dbReference>
<dbReference type="GO" id="GO:0030136">
    <property type="term" value="C:clathrin-coated vesicle"/>
    <property type="evidence" value="ECO:0007669"/>
    <property type="project" value="UniProtKB-SubCell"/>
</dbReference>
<dbReference type="Pfam" id="PF23637">
    <property type="entry name" value="SH3BP4_C"/>
    <property type="match status" value="1"/>
</dbReference>
<dbReference type="PROSITE" id="PS51085">
    <property type="entry name" value="2FE2S_FER_2"/>
    <property type="match status" value="1"/>
</dbReference>
<dbReference type="Pfam" id="PF01315">
    <property type="entry name" value="Ald_Xan_dh_C"/>
    <property type="match status" value="1"/>
</dbReference>
<dbReference type="InterPro" id="IPR016167">
    <property type="entry name" value="FAD-bd_PCMH_sub1"/>
</dbReference>
<dbReference type="InterPro" id="IPR008274">
    <property type="entry name" value="AldOxase/xan_DH_MoCoBD1"/>
</dbReference>
<keyword evidence="17" id="KW-0408">Iron</keyword>
<comment type="subunit">
    <text evidence="7">Homodimer.</text>
</comment>
<dbReference type="InterPro" id="IPR016208">
    <property type="entry name" value="Ald_Oxase/xanthine_DH-like"/>
</dbReference>
<dbReference type="SMART" id="SM01092">
    <property type="entry name" value="CO_deh_flav_C"/>
    <property type="match status" value="1"/>
</dbReference>
<dbReference type="InterPro" id="IPR000674">
    <property type="entry name" value="Ald_Oxase/Xan_DH_a/b"/>
</dbReference>
<keyword evidence="9" id="KW-0500">Molybdenum</keyword>
<dbReference type="Pfam" id="PF00018">
    <property type="entry name" value="SH3_1"/>
    <property type="match status" value="1"/>
</dbReference>
<dbReference type="Gene3D" id="3.30.365.10">
    <property type="entry name" value="Aldehyde oxidase/xanthine dehydrogenase, molybdopterin binding domain"/>
    <property type="match status" value="4"/>
</dbReference>
<dbReference type="FunFam" id="3.30.390.50:FF:000001">
    <property type="entry name" value="Xanthine dehydrogenase oxidase"/>
    <property type="match status" value="1"/>
</dbReference>
<evidence type="ECO:0000256" key="18">
    <source>
        <dbReference type="ARBA" id="ARBA00023014"/>
    </source>
</evidence>
<reference evidence="29" key="3">
    <citation type="submission" date="2025-09" db="UniProtKB">
        <authorList>
            <consortium name="Ensembl"/>
        </authorList>
    </citation>
    <scope>IDENTIFICATION</scope>
</reference>
<dbReference type="InterPro" id="IPR036884">
    <property type="entry name" value="2Fe-2S-bd_dom_sf"/>
</dbReference>
<dbReference type="SUPFAM" id="SSF54292">
    <property type="entry name" value="2Fe-2S ferredoxin-like"/>
    <property type="match status" value="1"/>
</dbReference>
<dbReference type="InterPro" id="IPR001041">
    <property type="entry name" value="2Fe-2S_ferredoxin-type"/>
</dbReference>
<dbReference type="OMA" id="QCRWKVG"/>
<dbReference type="SMART" id="SM01008">
    <property type="entry name" value="Ald_Xan_dh_C"/>
    <property type="match status" value="1"/>
</dbReference>
<dbReference type="InterPro" id="IPR036318">
    <property type="entry name" value="FAD-bd_PCMH-like_sf"/>
</dbReference>
<evidence type="ECO:0000259" key="27">
    <source>
        <dbReference type="PROSITE" id="PS51145"/>
    </source>
</evidence>
<dbReference type="AlphaFoldDB" id="A0A3Q1CML3"/>
<dbReference type="GO" id="GO:0071949">
    <property type="term" value="F:FAD binding"/>
    <property type="evidence" value="ECO:0007669"/>
    <property type="project" value="InterPro"/>
</dbReference>
<evidence type="ECO:0000256" key="5">
    <source>
        <dbReference type="ARBA" id="ARBA00004600"/>
    </source>
</evidence>
<feature type="domain" description="FAD-binding PCMH-type" evidence="28">
    <location>
        <begin position="1106"/>
        <end position="1291"/>
    </location>
</feature>
<comment type="cofactor">
    <cofactor evidence="23">
        <name>[2Fe-2S] cluster</name>
        <dbReference type="ChEBI" id="CHEBI:190135"/>
    </cofactor>
</comment>
<keyword evidence="18" id="KW-0411">Iron-sulfur</keyword>
<dbReference type="InterPro" id="IPR036856">
    <property type="entry name" value="Ald_Oxase/Xan_DH_a/b_sf"/>
</dbReference>
<dbReference type="GO" id="GO:0005634">
    <property type="term" value="C:nucleus"/>
    <property type="evidence" value="ECO:0007669"/>
    <property type="project" value="UniProtKB-SubCell"/>
</dbReference>
<dbReference type="Gene3D" id="3.30.43.10">
    <property type="entry name" value="Uridine Diphospho-n-acetylenolpyruvylglucosamine Reductase, domain 2"/>
    <property type="match status" value="1"/>
</dbReference>
<evidence type="ECO:0000313" key="29">
    <source>
        <dbReference type="Ensembl" id="ENSAOCP00000020461.2"/>
    </source>
</evidence>
<dbReference type="InterPro" id="IPR036683">
    <property type="entry name" value="CO_DH_flav_C_dom_sf"/>
</dbReference>
<dbReference type="InterPro" id="IPR002888">
    <property type="entry name" value="2Fe-2S-bd"/>
</dbReference>
<evidence type="ECO:0000256" key="6">
    <source>
        <dbReference type="ARBA" id="ARBA00006849"/>
    </source>
</evidence>
<comment type="subcellular location">
    <subcellularLocation>
        <location evidence="4">Cytoplasmic vesicle</location>
        <location evidence="4">Clathrin-coated vesicle</location>
    </subcellularLocation>
    <subcellularLocation>
        <location evidence="5">Membrane</location>
        <location evidence="5">Clathrin-coated pit</location>
    </subcellularLocation>
    <subcellularLocation>
        <location evidence="3">Nucleus</location>
    </subcellularLocation>
</comment>
<dbReference type="FunFam" id="2.60.220.30:FF:000008">
    <property type="entry name" value="SH3 domain-binding protein 4"/>
    <property type="match status" value="1"/>
</dbReference>
<evidence type="ECO:0000256" key="17">
    <source>
        <dbReference type="ARBA" id="ARBA00023004"/>
    </source>
</evidence>
<dbReference type="Pfam" id="PF03450">
    <property type="entry name" value="CO_deh_flav_C"/>
    <property type="match status" value="1"/>
</dbReference>
<keyword evidence="19" id="KW-0472">Membrane</keyword>
<comment type="similarity">
    <text evidence="6">Belongs to the xanthine dehydrogenase family.</text>
</comment>
<keyword evidence="30" id="KW-1185">Reference proteome</keyword>
<dbReference type="Gene3D" id="3.10.20.30">
    <property type="match status" value="1"/>
</dbReference>
<dbReference type="SUPFAM" id="SSF55447">
    <property type="entry name" value="CO dehydrogenase flavoprotein C-terminal domain-like"/>
    <property type="match status" value="1"/>
</dbReference>
<dbReference type="Pfam" id="PF00791">
    <property type="entry name" value="ZU5"/>
    <property type="match status" value="1"/>
</dbReference>
<dbReference type="FunFam" id="3.30.465.10:FF:000004">
    <property type="entry name" value="Xanthine dehydrogenase/oxidase"/>
    <property type="match status" value="1"/>
</dbReference>
<keyword evidence="16" id="KW-0560">Oxidoreductase</keyword>
<keyword evidence="14" id="KW-0677">Repeat</keyword>
<dbReference type="InterPro" id="IPR046867">
    <property type="entry name" value="AldOxase/xan_DH_MoCoBD2"/>
</dbReference>
<evidence type="ECO:0000259" key="25">
    <source>
        <dbReference type="PROSITE" id="PS50002"/>
    </source>
</evidence>
<dbReference type="SUPFAM" id="SSF56003">
    <property type="entry name" value="Molybdenum cofactor-binding domain"/>
    <property type="match status" value="1"/>
</dbReference>
<keyword evidence="13" id="KW-0479">Metal-binding</keyword>
<evidence type="ECO:0000256" key="9">
    <source>
        <dbReference type="ARBA" id="ARBA00022505"/>
    </source>
</evidence>
<dbReference type="Pfam" id="PF01799">
    <property type="entry name" value="Fer2_2"/>
    <property type="match status" value="1"/>
</dbReference>
<dbReference type="InterPro" id="IPR012675">
    <property type="entry name" value="Beta-grasp_dom_sf"/>
</dbReference>
<dbReference type="InterPro" id="IPR036010">
    <property type="entry name" value="2Fe-2S_ferredoxin-like_sf"/>
</dbReference>
<evidence type="ECO:0000256" key="22">
    <source>
        <dbReference type="ARBA" id="ARBA00023329"/>
    </source>
</evidence>
<evidence type="ECO:0000256" key="12">
    <source>
        <dbReference type="ARBA" id="ARBA00022714"/>
    </source>
</evidence>
<dbReference type="GO" id="GO:0005506">
    <property type="term" value="F:iron ion binding"/>
    <property type="evidence" value="ECO:0007669"/>
    <property type="project" value="InterPro"/>
</dbReference>
<dbReference type="Gene3D" id="1.10.150.120">
    <property type="entry name" value="[2Fe-2S]-binding domain"/>
    <property type="match status" value="1"/>
</dbReference>
<dbReference type="Gene3D" id="3.30.390.50">
    <property type="entry name" value="CO dehydrogenase flavoprotein, C-terminal domain"/>
    <property type="match status" value="1"/>
</dbReference>
<dbReference type="Pfam" id="PF20256">
    <property type="entry name" value="MoCoBD_2"/>
    <property type="match status" value="1"/>
</dbReference>
<evidence type="ECO:0000256" key="8">
    <source>
        <dbReference type="ARBA" id="ARBA00022443"/>
    </source>
</evidence>
<dbReference type="Pfam" id="PF23640">
    <property type="entry name" value="UPA_SH3BP4"/>
    <property type="match status" value="1"/>
</dbReference>
<feature type="domain" description="2Fe-2S ferredoxin-type" evidence="26">
    <location>
        <begin position="881"/>
        <end position="966"/>
    </location>
</feature>
<accession>A0A3Q1CML3</accession>
<dbReference type="InterPro" id="IPR022407">
    <property type="entry name" value="OxRdtase_Mopterin_BS"/>
</dbReference>
<reference evidence="29 30" key="1">
    <citation type="submission" date="2022-01" db="EMBL/GenBank/DDBJ databases">
        <title>A chromosome-scale genome assembly of the false clownfish, Amphiprion ocellaris.</title>
        <authorList>
            <person name="Ryu T."/>
        </authorList>
    </citation>
    <scope>NUCLEOTIDE SEQUENCE [LARGE SCALE GENOMIC DNA]</scope>
</reference>
<keyword evidence="12" id="KW-0001">2Fe-2S</keyword>
<evidence type="ECO:0000256" key="4">
    <source>
        <dbReference type="ARBA" id="ARBA00004132"/>
    </source>
</evidence>
<dbReference type="PROSITE" id="PS50002">
    <property type="entry name" value="SH3"/>
    <property type="match status" value="1"/>
</dbReference>
<feature type="domain" description="SH3" evidence="25">
    <location>
        <begin position="57"/>
        <end position="116"/>
    </location>
</feature>
<reference evidence="29" key="2">
    <citation type="submission" date="2025-08" db="UniProtKB">
        <authorList>
            <consortium name="Ensembl"/>
        </authorList>
    </citation>
    <scope>IDENTIFICATION</scope>
</reference>
<dbReference type="InterPro" id="IPR056183">
    <property type="entry name" value="DEATH_SH3BP4"/>
</dbReference>
<evidence type="ECO:0000259" key="28">
    <source>
        <dbReference type="PROSITE" id="PS51387"/>
    </source>
</evidence>
<protein>
    <submittedName>
        <fullName evidence="29">Uncharacterized protein</fullName>
    </submittedName>
</protein>
<comment type="cofactor">
    <cofactor evidence="2">
        <name>FAD</name>
        <dbReference type="ChEBI" id="CHEBI:57692"/>
    </cofactor>
</comment>
<dbReference type="Pfam" id="PF24094">
    <property type="entry name" value="DEATH_SH3BP4"/>
    <property type="match status" value="1"/>
</dbReference>
<dbReference type="Pfam" id="PF00941">
    <property type="entry name" value="FAD_binding_5"/>
    <property type="match status" value="1"/>
</dbReference>
<dbReference type="InterPro" id="IPR002346">
    <property type="entry name" value="Mopterin_DH_FAD-bd"/>
</dbReference>
<evidence type="ECO:0000256" key="14">
    <source>
        <dbReference type="ARBA" id="ARBA00022737"/>
    </source>
</evidence>
<dbReference type="InterPro" id="IPR005107">
    <property type="entry name" value="CO_DH_flav_C"/>
</dbReference>
<dbReference type="GO" id="GO:0006897">
    <property type="term" value="P:endocytosis"/>
    <property type="evidence" value="ECO:0007669"/>
    <property type="project" value="UniProtKB-KW"/>
</dbReference>
<dbReference type="InterPro" id="IPR016166">
    <property type="entry name" value="FAD-bd_PCMH"/>
</dbReference>
<dbReference type="FunFam" id="3.90.1170.50:FF:000001">
    <property type="entry name" value="Aldehyde oxidase 1"/>
    <property type="match status" value="1"/>
</dbReference>
<proteinExistence type="inferred from homology"/>
<dbReference type="FunFam" id="3.10.20.30:FF:000015">
    <property type="entry name" value="Aldehyde oxidase 1"/>
    <property type="match status" value="1"/>
</dbReference>
<dbReference type="InterPro" id="IPR016169">
    <property type="entry name" value="FAD-bd_PCMH_sub2"/>
</dbReference>
<evidence type="ECO:0000259" key="26">
    <source>
        <dbReference type="PROSITE" id="PS51085"/>
    </source>
</evidence>
<dbReference type="GeneTree" id="ENSGT00950000183114"/>
<dbReference type="Gene3D" id="2.60.220.30">
    <property type="match status" value="1"/>
</dbReference>
<evidence type="ECO:0000256" key="24">
    <source>
        <dbReference type="PROSITE-ProRule" id="PRU00192"/>
    </source>
</evidence>
<dbReference type="Gene3D" id="3.30.465.10">
    <property type="match status" value="1"/>
</dbReference>
<dbReference type="Gene3D" id="3.90.1170.50">
    <property type="entry name" value="Aldehyde oxidase/xanthine dehydrogenase, a/b hammerhead"/>
    <property type="match status" value="1"/>
</dbReference>
<evidence type="ECO:0000256" key="19">
    <source>
        <dbReference type="ARBA" id="ARBA00023136"/>
    </source>
</evidence>
<evidence type="ECO:0000256" key="11">
    <source>
        <dbReference type="ARBA" id="ARBA00022630"/>
    </source>
</evidence>
<dbReference type="FunFam" id="1.10.150.120:FF:000001">
    <property type="entry name" value="Aldehyde oxidase 1"/>
    <property type="match status" value="1"/>
</dbReference>
<evidence type="ECO:0000256" key="3">
    <source>
        <dbReference type="ARBA" id="ARBA00004123"/>
    </source>
</evidence>
<sequence length="2203" mass="243323">MAAHRIIRVTNNNHILPRCKSEGTLIDLSEGVTGASLNDVKVPSPSALRLDTSASYGAAQEVVAIKDYCPSSFTTLKFSKGDRLYVLDTSGGEWWYAHNNTEMGYIPAAYVQPVNFRNSSLSDSGMIDSLGEGYEDGSKEFGGLGEWTGMSLKPSTIYNNSPFSVNPFICPLDQNCKDIGVRNSADLIVFDALASPSSCSNFNSGTIMSNGFSSYHINNTNPTSPIQEIGPNLHRDNPFFRSKRSHSLSELSVLQAQANPTLPSSGFFTGLKAPVPEQFQSREDFRTAWLNHRKLARSCHDLDSLGQSPGWGQTQPVETNIVCRLDSNGGVVQLPDTQISVHIPEGHVSHGDYQQISMKALLDPPLELNSDHCSTVSPVVEIKLSNMETKSFITLEMKVSVAVKKESCHSAEVLCVRSDCKEGPYTPIPNAYIYKDTVQVQLDSLEPCMYVAVVIQSQYITHNMTVWDHVQRKVTLGVYGPKHIHPSFKAVVAMFGHDCAPKTLLVNEVGRQATSTPPVALQLWGKHQFVLGYPQDLQVGLYSNMSNYQVKASEGAGVVRGFQVKLGKVSRLLYMITSHNPSSISDFTLRVQVKDALDCILTQFCVQTPQPPPKTGTRITGQRRFLKKKEVDKIVLSPLAVTSKYPKFQDRCITNLKFGKLIKTVIRQHKSTYLLEYKKGDVIALLSEEKIKLRGQLRTKEWYIGYYQGKMGLVHAKNVLVLGKVKPIYWCGPDLTTTMLLEQILKPCKFLTYIYAMVRTVLMENVGNWRAFADALGYGNLPLSYFCRTELDNEPEKVASVLEKLKEECTSMENKERKSFQRELMMALLKMDCQGLVARLVLDFVLLTTAVEVASRWRELAEKLARVSRQQMEAYEAPHRDKNGLLDNEVTEDDADPETMLLSFLREKLRLTGTKSGCGGGGCGACTVMVSRYQPATKTFTHYSANACLLPLCQLHGAAVTTVEGIGSTKTTTHPVQERIAKAHGSQCGFCTPGMVMSMYALLRNKPQPTMEDITQALAGNLCRCTGYRPIVDGCRTFCQEANCCQANGDANCCRNGDGNPEKPEEEKPRLFEKEEFLPLDPTQELIFPPELILMAETANPETLTFYGERTTWVSPTSLEELVQLKAKHPKAPLVMGNTNIGPDIKFKGVLHPLIISPSRVKELFEVSETPQGVWVGAGCSLSEVRSLLEKLVPQFPEEKTELLRSLNQQLGNLGNQQIRNVASLGGNIVSAYPNSDLNPVLAAGNCKVSVISSGGRREVPLNQDFFMGFGKTILNPEEIVVSVFIPFTRKGEFVRAFRQAPRKEASFATVSTGMRVFFSEGSRVVQDVSLYYGGMGPTTVSAAKTCTAIVAKPWDDETLSKAYDIILDELVLPPSAPGGKVEFRRSLTLSLLFKFHLEVLQKLRDTNVIKDEVPEKIWPLPREIQPSLQEFQAVSKDQSAQDPVGRPIMHRSAVGHATGEAVYCDDIPKTDGELFLGLVTSSRAHAKITAVDVSQALQLPGVVDVVTAHDIPGMKFRPMSGQEEELMAETEVSCIGQIICAVVADSRVHAKRGVAAVKISYEDLPDPIFTIEEAIEKSSYYEPRRLIERGNVTEAFEKVDQIYEGEMRMGGQEHFYMETQSMLVVPVGEEMEFDVYVSTQSPSAIQEAVAETLGISSNRVTCHVKRIGGAFGGKVTKTSHLVSITSVAALKTNRAVRCVLERGDDMLITGGRHPIMARYKVGFMNDGRIVAADMEYFTNAGNTIDESVLVVEKMLVHMDNVYNIPNLRGRGAACRTNLPSNTAFRGFGVPQGLLMVENMVNDVAAVLGRPADEIHEINMYRGPSVTHYKLEFSPENFLRCWDECKLKCDYSARRKAVDQFNQQSRWKKRGMSIIPIKYGVAFAESFLNQAAALVHIYKDGSVLVTHGGTEMGQGIHTKMQQVASRELHIPTWKIYISETSTNTVPNTCPSAASFGTDANGMAVKNACEILYQRLEPVRKKNPNGTWESWVAAAFFGKISLSATGYFRGEDLYMDWEKMEGRPGAYFTFGVSCSEVELDCLTGDYRTLRTDIMVDIGRSVNPSVDIGQIEGAFMQGLGLYTLEELKFSPSGLLYTRGPSQYKIPAVCDVPLRFNVYLLPDSDNPHAIYSSKGIGEPVVFLGSSVFFAIKDAVAAARSDSGLVGPFTFSSPATPERACLACNSQFTQKIPTSKPGSFKPWALNI</sequence>
<dbReference type="FunFam" id="3.30.43.10:FF:000001">
    <property type="entry name" value="Xanthine dehydrogenase/oxidase"/>
    <property type="match status" value="1"/>
</dbReference>
<dbReference type="GO" id="GO:0016491">
    <property type="term" value="F:oxidoreductase activity"/>
    <property type="evidence" value="ECO:0007669"/>
    <property type="project" value="UniProtKB-KW"/>
</dbReference>
<dbReference type="InterPro" id="IPR036028">
    <property type="entry name" value="SH3-like_dom_sf"/>
</dbReference>
<feature type="domain" description="ZU5" evidence="27">
    <location>
        <begin position="319"/>
        <end position="454"/>
    </location>
</feature>
<dbReference type="InterPro" id="IPR056181">
    <property type="entry name" value="SH3BP4_C"/>
</dbReference>
<keyword evidence="15" id="KW-0274">FAD</keyword>
<keyword evidence="8 24" id="KW-0728">SH3 domain</keyword>
<evidence type="ECO:0000256" key="16">
    <source>
        <dbReference type="ARBA" id="ARBA00023002"/>
    </source>
</evidence>
<dbReference type="SUPFAM" id="SSF47741">
    <property type="entry name" value="CO dehydrogenase ISP C-domain like"/>
    <property type="match status" value="1"/>
</dbReference>
<dbReference type="InterPro" id="IPR006058">
    <property type="entry name" value="2Fe2S_fd_BS"/>
</dbReference>
<organism evidence="29 30">
    <name type="scientific">Amphiprion ocellaris</name>
    <name type="common">Clown anemonefish</name>
    <dbReference type="NCBI Taxonomy" id="80972"/>
    <lineage>
        <taxon>Eukaryota</taxon>
        <taxon>Metazoa</taxon>
        <taxon>Chordata</taxon>
        <taxon>Craniata</taxon>
        <taxon>Vertebrata</taxon>
        <taxon>Euteleostomi</taxon>
        <taxon>Actinopterygii</taxon>
        <taxon>Neopterygii</taxon>
        <taxon>Teleostei</taxon>
        <taxon>Neoteleostei</taxon>
        <taxon>Acanthomorphata</taxon>
        <taxon>Ovalentaria</taxon>
        <taxon>Pomacentridae</taxon>
        <taxon>Amphiprion</taxon>
    </lineage>
</organism>
<evidence type="ECO:0000256" key="21">
    <source>
        <dbReference type="ARBA" id="ARBA00023242"/>
    </source>
</evidence>
<evidence type="ECO:0000313" key="30">
    <source>
        <dbReference type="Proteomes" id="UP001501940"/>
    </source>
</evidence>
<dbReference type="InterPro" id="IPR001452">
    <property type="entry name" value="SH3_domain"/>
</dbReference>
<dbReference type="InterPro" id="IPR056182">
    <property type="entry name" value="UPA_SH3BP4"/>
</dbReference>
<dbReference type="PROSITE" id="PS00197">
    <property type="entry name" value="2FE2S_FER_1"/>
    <property type="match status" value="1"/>
</dbReference>
<dbReference type="SMART" id="SM00326">
    <property type="entry name" value="SH3"/>
    <property type="match status" value="1"/>
</dbReference>
<dbReference type="FunFam" id="3.30.365.10:FF:000003">
    <property type="entry name" value="Aldehyde oxidase 1"/>
    <property type="match status" value="1"/>
</dbReference>
<name>A0A3Q1CML3_AMPOC</name>
<dbReference type="Proteomes" id="UP001501940">
    <property type="component" value="Chromosome 24"/>
</dbReference>
<dbReference type="InterPro" id="IPR000906">
    <property type="entry name" value="ZU5_dom"/>
</dbReference>
<dbReference type="Pfam" id="PF02738">
    <property type="entry name" value="MoCoBD_1"/>
    <property type="match status" value="1"/>
</dbReference>
<dbReference type="PROSITE" id="PS00559">
    <property type="entry name" value="MOLYBDOPTERIN_EUK"/>
    <property type="match status" value="1"/>
</dbReference>
<dbReference type="SUPFAM" id="SSF54665">
    <property type="entry name" value="CO dehydrogenase molybdoprotein N-domain-like"/>
    <property type="match status" value="1"/>
</dbReference>
<dbReference type="PANTHER" id="PTHR45444:SF3">
    <property type="entry name" value="XANTHINE DEHYDROGENASE"/>
    <property type="match status" value="1"/>
</dbReference>
<dbReference type="GO" id="GO:0051537">
    <property type="term" value="F:2 iron, 2 sulfur cluster binding"/>
    <property type="evidence" value="ECO:0007669"/>
    <property type="project" value="UniProtKB-KW"/>
</dbReference>
<keyword evidence="21" id="KW-0539">Nucleus</keyword>
<evidence type="ECO:0000256" key="23">
    <source>
        <dbReference type="ARBA" id="ARBA00034078"/>
    </source>
</evidence>
<dbReference type="PANTHER" id="PTHR45444">
    <property type="entry name" value="XANTHINE DEHYDROGENASE"/>
    <property type="match status" value="1"/>
</dbReference>
<dbReference type="GO" id="GO:0043546">
    <property type="term" value="F:molybdopterin cofactor binding"/>
    <property type="evidence" value="ECO:0007669"/>
    <property type="project" value="InterPro"/>
</dbReference>
<dbReference type="SUPFAM" id="SSF50044">
    <property type="entry name" value="SH3-domain"/>
    <property type="match status" value="1"/>
</dbReference>
<dbReference type="InterPro" id="IPR037165">
    <property type="entry name" value="AldOxase/xan_DH_Mopterin-bd_sf"/>
</dbReference>
<evidence type="ECO:0000256" key="15">
    <source>
        <dbReference type="ARBA" id="ARBA00022827"/>
    </source>
</evidence>
<keyword evidence="20" id="KW-0168">Coated pit</keyword>
<evidence type="ECO:0000256" key="2">
    <source>
        <dbReference type="ARBA" id="ARBA00001974"/>
    </source>
</evidence>
<evidence type="ECO:0000256" key="13">
    <source>
        <dbReference type="ARBA" id="ARBA00022723"/>
    </source>
</evidence>
<dbReference type="Ensembl" id="ENSAOCT00000012999.2">
    <property type="protein sequence ID" value="ENSAOCP00000020461.2"/>
    <property type="gene ID" value="ENSAOCG00000002238.2"/>
</dbReference>
<evidence type="ECO:0000256" key="10">
    <source>
        <dbReference type="ARBA" id="ARBA00022583"/>
    </source>
</evidence>
<dbReference type="SUPFAM" id="SSF56176">
    <property type="entry name" value="FAD-binding/transporter-associated domain-like"/>
    <property type="match status" value="1"/>
</dbReference>
<keyword evidence="22" id="KW-0968">Cytoplasmic vesicle</keyword>
<dbReference type="Gene3D" id="2.30.30.40">
    <property type="entry name" value="SH3 Domains"/>
    <property type="match status" value="1"/>
</dbReference>
<keyword evidence="10" id="KW-0254">Endocytosis</keyword>
<dbReference type="PROSITE" id="PS51145">
    <property type="entry name" value="ZU5"/>
    <property type="match status" value="1"/>
</dbReference>
<evidence type="ECO:0000256" key="1">
    <source>
        <dbReference type="ARBA" id="ARBA00001924"/>
    </source>
</evidence>
<dbReference type="PROSITE" id="PS51387">
    <property type="entry name" value="FAD_PCMH"/>
    <property type="match status" value="1"/>
</dbReference>
<dbReference type="Pfam" id="PF07653">
    <property type="entry name" value="SH3_2"/>
    <property type="match status" value="1"/>
</dbReference>
<evidence type="ECO:0000256" key="20">
    <source>
        <dbReference type="ARBA" id="ARBA00023176"/>
    </source>
</evidence>
<keyword evidence="11" id="KW-0285">Flavoprotein</keyword>
<evidence type="ECO:0000256" key="7">
    <source>
        <dbReference type="ARBA" id="ARBA00011738"/>
    </source>
</evidence>